<reference evidence="2 3" key="1">
    <citation type="submission" date="2021-12" db="EMBL/GenBank/DDBJ databases">
        <title>High titer production of polyol ester of fatty acids by Rhodotorula paludigena BS15 towards product separation-free biomass refinery.</title>
        <authorList>
            <person name="Mano J."/>
            <person name="Ono H."/>
            <person name="Tanaka T."/>
            <person name="Naito K."/>
            <person name="Sushida H."/>
            <person name="Ike M."/>
            <person name="Tokuyasu K."/>
            <person name="Kitaoka M."/>
        </authorList>
    </citation>
    <scope>NUCLEOTIDE SEQUENCE [LARGE SCALE GENOMIC DNA]</scope>
    <source>
        <strain evidence="2 3">BS15</strain>
    </source>
</reference>
<accession>A0AAV5GMR4</accession>
<evidence type="ECO:0000313" key="2">
    <source>
        <dbReference type="EMBL" id="GJN91488.1"/>
    </source>
</evidence>
<protein>
    <recommendedName>
        <fullName evidence="4">Transmembrane protein</fullName>
    </recommendedName>
</protein>
<feature type="transmembrane region" description="Helical" evidence="1">
    <location>
        <begin position="20"/>
        <end position="41"/>
    </location>
</feature>
<dbReference type="AlphaFoldDB" id="A0AAV5GMR4"/>
<name>A0AAV5GMR4_9BASI</name>
<keyword evidence="1" id="KW-1133">Transmembrane helix</keyword>
<evidence type="ECO:0000256" key="1">
    <source>
        <dbReference type="SAM" id="Phobius"/>
    </source>
</evidence>
<evidence type="ECO:0008006" key="4">
    <source>
        <dbReference type="Google" id="ProtNLM"/>
    </source>
</evidence>
<keyword evidence="1" id="KW-0812">Transmembrane</keyword>
<proteinExistence type="predicted"/>
<organism evidence="2 3">
    <name type="scientific">Rhodotorula paludigena</name>
    <dbReference type="NCBI Taxonomy" id="86838"/>
    <lineage>
        <taxon>Eukaryota</taxon>
        <taxon>Fungi</taxon>
        <taxon>Dikarya</taxon>
        <taxon>Basidiomycota</taxon>
        <taxon>Pucciniomycotina</taxon>
        <taxon>Microbotryomycetes</taxon>
        <taxon>Sporidiobolales</taxon>
        <taxon>Sporidiobolaceae</taxon>
        <taxon>Rhodotorula</taxon>
    </lineage>
</organism>
<sequence>MPYVDSHGRVHASPPLLQRLVLALHSLYLAVALFLSTLFSIGGDATSEGPEVAIGGPSVMFNPRGGGCGPCGGVQM</sequence>
<keyword evidence="3" id="KW-1185">Reference proteome</keyword>
<comment type="caution">
    <text evidence="2">The sequence shown here is derived from an EMBL/GenBank/DDBJ whole genome shotgun (WGS) entry which is preliminary data.</text>
</comment>
<dbReference type="EMBL" id="BQKY01000009">
    <property type="protein sequence ID" value="GJN91488.1"/>
    <property type="molecule type" value="Genomic_DNA"/>
</dbReference>
<evidence type="ECO:0000313" key="3">
    <source>
        <dbReference type="Proteomes" id="UP001342314"/>
    </source>
</evidence>
<gene>
    <name evidence="2" type="ORF">Rhopal_004511-T1</name>
</gene>
<keyword evidence="1" id="KW-0472">Membrane</keyword>
<dbReference type="Proteomes" id="UP001342314">
    <property type="component" value="Unassembled WGS sequence"/>
</dbReference>